<dbReference type="EnsemblPlants" id="KQL11745">
    <property type="protein sequence ID" value="KQL11745"/>
    <property type="gene ID" value="SETIT_008426mg"/>
</dbReference>
<dbReference type="AlphaFoldDB" id="K3Y2K2"/>
<dbReference type="Gramene" id="KQL11745">
    <property type="protein sequence ID" value="KQL11745"/>
    <property type="gene ID" value="SETIT_008426mg"/>
</dbReference>
<name>K3Y2K2_SETIT</name>
<dbReference type="InParanoid" id="K3Y2K2"/>
<sequence length="103" mass="10483">MAMFAVERSSKKLSSRKIRGLVPPRGQSFSGPEQCGGGGGGGSTAEEASVAAGSLGQGTPPKAITNVYAYDLDDGSVEMVMPASIVTEAPHWVQPSVFATPAT</sequence>
<proteinExistence type="predicted"/>
<dbReference type="EMBL" id="AGNK02002648">
    <property type="status" value="NOT_ANNOTATED_CDS"/>
    <property type="molecule type" value="Genomic_DNA"/>
</dbReference>
<accession>K3Y2K2</accession>
<reference evidence="3" key="1">
    <citation type="journal article" date="2012" name="Nat. Biotechnol.">
        <title>Reference genome sequence of the model plant Setaria.</title>
        <authorList>
            <person name="Bennetzen J.L."/>
            <person name="Schmutz J."/>
            <person name="Wang H."/>
            <person name="Percifield R."/>
            <person name="Hawkins J."/>
            <person name="Pontaroli A.C."/>
            <person name="Estep M."/>
            <person name="Feng L."/>
            <person name="Vaughn J.N."/>
            <person name="Grimwood J."/>
            <person name="Jenkins J."/>
            <person name="Barry K."/>
            <person name="Lindquist E."/>
            <person name="Hellsten U."/>
            <person name="Deshpande S."/>
            <person name="Wang X."/>
            <person name="Wu X."/>
            <person name="Mitros T."/>
            <person name="Triplett J."/>
            <person name="Yang X."/>
            <person name="Ye C.Y."/>
            <person name="Mauro-Herrera M."/>
            <person name="Wang L."/>
            <person name="Li P."/>
            <person name="Sharma M."/>
            <person name="Sharma R."/>
            <person name="Ronald P.C."/>
            <person name="Panaud O."/>
            <person name="Kellogg E.A."/>
            <person name="Brutnell T.P."/>
            <person name="Doust A.N."/>
            <person name="Tuskan G.A."/>
            <person name="Rokhsar D."/>
            <person name="Devos K.M."/>
        </authorList>
    </citation>
    <scope>NUCLEOTIDE SEQUENCE [LARGE SCALE GENOMIC DNA]</scope>
    <source>
        <strain evidence="3">cv. Yugu1</strain>
    </source>
</reference>
<keyword evidence="3" id="KW-1185">Reference proteome</keyword>
<protein>
    <submittedName>
        <fullName evidence="2">Uncharacterized protein</fullName>
    </submittedName>
</protein>
<evidence type="ECO:0000313" key="3">
    <source>
        <dbReference type="Proteomes" id="UP000004995"/>
    </source>
</evidence>
<dbReference type="Proteomes" id="UP000004995">
    <property type="component" value="Unassembled WGS sequence"/>
</dbReference>
<evidence type="ECO:0000313" key="2">
    <source>
        <dbReference type="EnsemblPlants" id="KQL11745"/>
    </source>
</evidence>
<evidence type="ECO:0000256" key="1">
    <source>
        <dbReference type="SAM" id="MobiDB-lite"/>
    </source>
</evidence>
<feature type="region of interest" description="Disordered" evidence="1">
    <location>
        <begin position="15"/>
        <end position="61"/>
    </location>
</feature>
<organism evidence="2 3">
    <name type="scientific">Setaria italica</name>
    <name type="common">Foxtail millet</name>
    <name type="synonym">Panicum italicum</name>
    <dbReference type="NCBI Taxonomy" id="4555"/>
    <lineage>
        <taxon>Eukaryota</taxon>
        <taxon>Viridiplantae</taxon>
        <taxon>Streptophyta</taxon>
        <taxon>Embryophyta</taxon>
        <taxon>Tracheophyta</taxon>
        <taxon>Spermatophyta</taxon>
        <taxon>Magnoliopsida</taxon>
        <taxon>Liliopsida</taxon>
        <taxon>Poales</taxon>
        <taxon>Poaceae</taxon>
        <taxon>PACMAD clade</taxon>
        <taxon>Panicoideae</taxon>
        <taxon>Panicodae</taxon>
        <taxon>Paniceae</taxon>
        <taxon>Cenchrinae</taxon>
        <taxon>Setaria</taxon>
    </lineage>
</organism>
<feature type="compositionally biased region" description="Gly residues" evidence="1">
    <location>
        <begin position="34"/>
        <end position="43"/>
    </location>
</feature>
<dbReference type="HOGENOM" id="CLU_2268490_0_0_1"/>
<feature type="compositionally biased region" description="Low complexity" evidence="1">
    <location>
        <begin position="44"/>
        <end position="54"/>
    </location>
</feature>
<reference evidence="2" key="2">
    <citation type="submission" date="2018-08" db="UniProtKB">
        <authorList>
            <consortium name="EnsemblPlants"/>
        </authorList>
    </citation>
    <scope>IDENTIFICATION</scope>
    <source>
        <strain evidence="2">Yugu1</strain>
    </source>
</reference>